<evidence type="ECO:0000313" key="2">
    <source>
        <dbReference type="Proteomes" id="UP001187734"/>
    </source>
</evidence>
<sequence>MSDNTNCGKCVPF</sequence>
<organism evidence="1 2">
    <name type="scientific">Fusarium torulosum</name>
    <dbReference type="NCBI Taxonomy" id="33205"/>
    <lineage>
        <taxon>Eukaryota</taxon>
        <taxon>Fungi</taxon>
        <taxon>Dikarya</taxon>
        <taxon>Ascomycota</taxon>
        <taxon>Pezizomycotina</taxon>
        <taxon>Sordariomycetes</taxon>
        <taxon>Hypocreomycetidae</taxon>
        <taxon>Hypocreales</taxon>
        <taxon>Nectriaceae</taxon>
        <taxon>Fusarium</taxon>
    </lineage>
</organism>
<accession>A0AAE8MPT9</accession>
<evidence type="ECO:0000313" key="1">
    <source>
        <dbReference type="EMBL" id="SPJ92403.1"/>
    </source>
</evidence>
<name>A0AAE8MPT9_9HYPO</name>
<gene>
    <name evidence="1" type="ORF">FTOL_13689</name>
</gene>
<keyword evidence="2" id="KW-1185">Reference proteome</keyword>
<protein>
    <submittedName>
        <fullName evidence="1">Uncharacterized protein</fullName>
    </submittedName>
</protein>
<reference evidence="1" key="1">
    <citation type="submission" date="2018-03" db="EMBL/GenBank/DDBJ databases">
        <authorList>
            <person name="Guldener U."/>
        </authorList>
    </citation>
    <scope>NUCLEOTIDE SEQUENCE</scope>
</reference>
<comment type="caution">
    <text evidence="1">The sequence shown here is derived from an EMBL/GenBank/DDBJ whole genome shotgun (WGS) entry which is preliminary data.</text>
</comment>
<proteinExistence type="predicted"/>
<dbReference type="EMBL" id="ONZP01000950">
    <property type="protein sequence ID" value="SPJ92403.1"/>
    <property type="molecule type" value="Genomic_DNA"/>
</dbReference>
<dbReference type="Proteomes" id="UP001187734">
    <property type="component" value="Unassembled WGS sequence"/>
</dbReference>